<sequence>MLLFIIAEIFKIFKIIMKKVVFVHKKTPLLLCLHTVMGFGILPATASPLSVSSLTNNPDLPTSVNGAMTMTQVMDEVGQNTPKGTDGVAATLTDDIFFDDIAASQILTTAQIENKLQNAHIDNHFEGGFAKIDETDIATLDTNKTPIGLDEHAITELPTYESMFAKQDKTPKNELDPAAYLPEYEYKASTLPQRPDAIVDEIKPPNLIKRLYYRLFNDGVEAVTRLKVNVYHDDEYVKEYVEQEMAVNGADDFKIPQAKMTAEKINNAKLTDNAQKVNRKTLKSEPFANITTALKEISAQSVADFEASAARLRQTVITAGQAVGYYDMNFSIERAGPGEINLVIHDLGEPVIVHDRVLEVRGLGADDPAYLLAQENAPLKQGDVFDHGKYEANKAVIDEVSGEHGYFDGRWLNHSADVVLPDNVADVNLVYDTGEQYHFDDVVFFTIDGDTGKMTTDPDKLPVKPELLRKLVSFEMGDAYNRSATRNLSNNLLATGYFNTVNTETVLPSQTPEEGINFENITTQTNDGSETIDLGDGVTATIEPIDFSTSEIISDKLALVKQKAEQLYNAPDDRLLVTDSSKQSRSILGRISDAISSVAKMILPDESGDALPELSQDVQSPVLAGRKRGQDVYEDKKVPLYVFVMSDKPRDAQIGVGWGSDSGTRFITRIEHNLLNRDGMQAGADVRISQNKKGVDTYITRPIGHPLNDKAKASLGYNEERINQGVGHFDLSSRTLETGLSRNLVKDNGWNRTYSLKYRLDELKTNAPRETWQDLPVQFEHGKPTQQALLLGYAMNKMVADNLANPMKGYRQHYSLELGKQGLLTDTDMAILRAGVSGVYSFGDNSHGKDRQHQLIGSLNLGYLWADDFNAVPYKLRFFAGGDQSIRGYNYDSLSPLSDKGYLTGGQALAVASGEYNYEVLEGLRLGVFADVGNAYDKDFKNDTKVGAGVGVRYASPVGQVRLDVATGVGEKDKSVKLHFFIGTPF</sequence>
<dbReference type="Pfam" id="PF07244">
    <property type="entry name" value="POTRA"/>
    <property type="match status" value="1"/>
</dbReference>
<dbReference type="PANTHER" id="PTHR12815:SF47">
    <property type="entry name" value="TRANSLOCATION AND ASSEMBLY MODULE SUBUNIT TAMA"/>
    <property type="match status" value="1"/>
</dbReference>
<dbReference type="InterPro" id="IPR010827">
    <property type="entry name" value="BamA/TamA_POTRA"/>
</dbReference>
<dbReference type="GO" id="GO:0097347">
    <property type="term" value="C:TAM protein secretion complex"/>
    <property type="evidence" value="ECO:0007669"/>
    <property type="project" value="TreeGrafter"/>
</dbReference>
<dbReference type="Proteomes" id="UP000092671">
    <property type="component" value="Unassembled WGS sequence"/>
</dbReference>
<keyword evidence="6" id="KW-0998">Cell outer membrane</keyword>
<keyword evidence="2" id="KW-1134">Transmembrane beta strand</keyword>
<evidence type="ECO:0000313" key="9">
    <source>
        <dbReference type="EMBL" id="OBX52254.1"/>
    </source>
</evidence>
<evidence type="ECO:0000256" key="4">
    <source>
        <dbReference type="ARBA" id="ARBA00022729"/>
    </source>
</evidence>
<dbReference type="GO" id="GO:0009306">
    <property type="term" value="P:protein secretion"/>
    <property type="evidence" value="ECO:0007669"/>
    <property type="project" value="TreeGrafter"/>
</dbReference>
<dbReference type="InterPro" id="IPR000184">
    <property type="entry name" value="Bac_surfAg_D15"/>
</dbReference>
<comment type="subcellular location">
    <subcellularLocation>
        <location evidence="1">Membrane</location>
    </subcellularLocation>
</comment>
<name>A0A1B8PM20_MORNO</name>
<dbReference type="Gene3D" id="3.10.20.310">
    <property type="entry name" value="membrane protein fhac"/>
    <property type="match status" value="2"/>
</dbReference>
<dbReference type="EMBL" id="LZDN01000001">
    <property type="protein sequence ID" value="OBX52254.1"/>
    <property type="molecule type" value="Genomic_DNA"/>
</dbReference>
<protein>
    <submittedName>
        <fullName evidence="9">Uncharacterized protein</fullName>
    </submittedName>
</protein>
<evidence type="ECO:0000256" key="2">
    <source>
        <dbReference type="ARBA" id="ARBA00022452"/>
    </source>
</evidence>
<keyword evidence="5" id="KW-0472">Membrane</keyword>
<dbReference type="Gene3D" id="2.40.160.50">
    <property type="entry name" value="membrane protein fhac: a member of the omp85/tpsb transporter family"/>
    <property type="match status" value="1"/>
</dbReference>
<evidence type="ECO:0000313" key="10">
    <source>
        <dbReference type="Proteomes" id="UP000092671"/>
    </source>
</evidence>
<evidence type="ECO:0000259" key="8">
    <source>
        <dbReference type="Pfam" id="PF07244"/>
    </source>
</evidence>
<evidence type="ECO:0000259" key="7">
    <source>
        <dbReference type="Pfam" id="PF01103"/>
    </source>
</evidence>
<dbReference type="InterPro" id="IPR039910">
    <property type="entry name" value="D15-like"/>
</dbReference>
<feature type="domain" description="Bacterial surface antigen (D15)" evidence="7">
    <location>
        <begin position="679"/>
        <end position="986"/>
    </location>
</feature>
<accession>A0A1B8PM20</accession>
<proteinExistence type="predicted"/>
<evidence type="ECO:0000256" key="6">
    <source>
        <dbReference type="ARBA" id="ARBA00023237"/>
    </source>
</evidence>
<organism evidence="9 10">
    <name type="scientific">Moraxella nonliquefaciens</name>
    <dbReference type="NCBI Taxonomy" id="478"/>
    <lineage>
        <taxon>Bacteria</taxon>
        <taxon>Pseudomonadati</taxon>
        <taxon>Pseudomonadota</taxon>
        <taxon>Gammaproteobacteria</taxon>
        <taxon>Moraxellales</taxon>
        <taxon>Moraxellaceae</taxon>
        <taxon>Moraxella</taxon>
    </lineage>
</organism>
<evidence type="ECO:0000256" key="1">
    <source>
        <dbReference type="ARBA" id="ARBA00004370"/>
    </source>
</evidence>
<gene>
    <name evidence="9" type="ORF">A9Z60_00795</name>
</gene>
<dbReference type="PANTHER" id="PTHR12815">
    <property type="entry name" value="SORTING AND ASSEMBLY MACHINERY SAMM50 PROTEIN FAMILY MEMBER"/>
    <property type="match status" value="1"/>
</dbReference>
<evidence type="ECO:0000256" key="3">
    <source>
        <dbReference type="ARBA" id="ARBA00022692"/>
    </source>
</evidence>
<keyword evidence="4" id="KW-0732">Signal</keyword>
<dbReference type="AlphaFoldDB" id="A0A1B8PM20"/>
<dbReference type="GO" id="GO:0009279">
    <property type="term" value="C:cell outer membrane"/>
    <property type="evidence" value="ECO:0007669"/>
    <property type="project" value="TreeGrafter"/>
</dbReference>
<dbReference type="OrthoDB" id="9769707at2"/>
<keyword evidence="3" id="KW-0812">Transmembrane</keyword>
<dbReference type="Pfam" id="PF01103">
    <property type="entry name" value="Omp85"/>
    <property type="match status" value="1"/>
</dbReference>
<comment type="caution">
    <text evidence="9">The sequence shown here is derived from an EMBL/GenBank/DDBJ whole genome shotgun (WGS) entry which is preliminary data.</text>
</comment>
<feature type="domain" description="POTRA" evidence="8">
    <location>
        <begin position="463"/>
        <end position="517"/>
    </location>
</feature>
<reference evidence="9 10" key="1">
    <citation type="submission" date="2016-06" db="EMBL/GenBank/DDBJ databases">
        <title>Draft genome of Moraxella nonliquefaciens CCUG 60284.</title>
        <authorList>
            <person name="Salva-Serra F."/>
            <person name="Engstrom-Jakobsson H."/>
            <person name="Thorell K."/>
            <person name="Gonzales-Siles L."/>
            <person name="Karlsson R."/>
            <person name="Boulund F."/>
            <person name="Engstrand L."/>
            <person name="Kristiansson E."/>
            <person name="Moore E."/>
        </authorList>
    </citation>
    <scope>NUCLEOTIDE SEQUENCE [LARGE SCALE GENOMIC DNA]</scope>
    <source>
        <strain evidence="9 10">CCUG 60284</strain>
    </source>
</reference>
<evidence type="ECO:0000256" key="5">
    <source>
        <dbReference type="ARBA" id="ARBA00023136"/>
    </source>
</evidence>